<dbReference type="GO" id="GO:0003911">
    <property type="term" value="F:DNA ligase (NAD+) activity"/>
    <property type="evidence" value="ECO:0007669"/>
    <property type="project" value="UniProtKB-UniRule"/>
</dbReference>
<dbReference type="HAMAP" id="MF_01588">
    <property type="entry name" value="DNA_ligase_A"/>
    <property type="match status" value="1"/>
</dbReference>
<dbReference type="GO" id="GO:0046872">
    <property type="term" value="F:metal ion binding"/>
    <property type="evidence" value="ECO:0007669"/>
    <property type="project" value="UniProtKB-KW"/>
</dbReference>
<dbReference type="Pfam" id="PF01653">
    <property type="entry name" value="DNA_ligase_aden"/>
    <property type="match status" value="1"/>
</dbReference>
<name>A0A1J5E565_9BACT</name>
<dbReference type="GO" id="GO:0006281">
    <property type="term" value="P:DNA repair"/>
    <property type="evidence" value="ECO:0007669"/>
    <property type="project" value="UniProtKB-KW"/>
</dbReference>
<evidence type="ECO:0000256" key="2">
    <source>
        <dbReference type="ARBA" id="ARBA00012722"/>
    </source>
</evidence>
<feature type="binding site" evidence="14">
    <location>
        <position position="429"/>
    </location>
    <ligand>
        <name>Zn(2+)</name>
        <dbReference type="ChEBI" id="CHEBI:29105"/>
    </ligand>
</feature>
<keyword evidence="9 14" id="KW-0460">Magnesium</keyword>
<feature type="binding site" evidence="14">
    <location>
        <position position="289"/>
    </location>
    <ligand>
        <name>NAD(+)</name>
        <dbReference type="ChEBI" id="CHEBI:57540"/>
    </ligand>
</feature>
<dbReference type="InterPro" id="IPR010994">
    <property type="entry name" value="RuvA_2-like"/>
</dbReference>
<dbReference type="InterPro" id="IPR013839">
    <property type="entry name" value="DNAligase_adenylation"/>
</dbReference>
<keyword evidence="7 14" id="KW-0227">DNA damage</keyword>
<feature type="binding site" evidence="14">
    <location>
        <begin position="40"/>
        <end position="44"/>
    </location>
    <ligand>
        <name>NAD(+)</name>
        <dbReference type="ChEBI" id="CHEBI:57540"/>
    </ligand>
</feature>
<evidence type="ECO:0000256" key="8">
    <source>
        <dbReference type="ARBA" id="ARBA00022833"/>
    </source>
</evidence>
<dbReference type="Pfam" id="PF03120">
    <property type="entry name" value="OB_DNA_ligase"/>
    <property type="match status" value="1"/>
</dbReference>
<feature type="active site" description="N6-AMP-lysine intermediate" evidence="14">
    <location>
        <position position="122"/>
    </location>
</feature>
<dbReference type="NCBIfam" id="TIGR00575">
    <property type="entry name" value="dnlj"/>
    <property type="match status" value="1"/>
</dbReference>
<dbReference type="SUPFAM" id="SSF52113">
    <property type="entry name" value="BRCT domain"/>
    <property type="match status" value="1"/>
</dbReference>
<dbReference type="SUPFAM" id="SSF50249">
    <property type="entry name" value="Nucleic acid-binding proteins"/>
    <property type="match status" value="1"/>
</dbReference>
<organism evidence="17 18">
    <name type="scientific">Candidatus Desantisbacteria bacterium CG2_30_40_21</name>
    <dbReference type="NCBI Taxonomy" id="1817895"/>
    <lineage>
        <taxon>Bacteria</taxon>
        <taxon>Candidatus Desantisiibacteriota</taxon>
    </lineage>
</organism>
<dbReference type="SUPFAM" id="SSF47781">
    <property type="entry name" value="RuvA domain 2-like"/>
    <property type="match status" value="1"/>
</dbReference>
<dbReference type="InterPro" id="IPR012340">
    <property type="entry name" value="NA-bd_OB-fold"/>
</dbReference>
<feature type="binding site" evidence="14">
    <location>
        <position position="120"/>
    </location>
    <ligand>
        <name>NAD(+)</name>
        <dbReference type="ChEBI" id="CHEBI:57540"/>
    </ligand>
</feature>
<feature type="binding site" evidence="14">
    <location>
        <begin position="89"/>
        <end position="90"/>
    </location>
    <ligand>
        <name>NAD(+)</name>
        <dbReference type="ChEBI" id="CHEBI:57540"/>
    </ligand>
</feature>
<accession>A0A1J5E565</accession>
<evidence type="ECO:0000256" key="4">
    <source>
        <dbReference type="ARBA" id="ARBA00022598"/>
    </source>
</evidence>
<comment type="function">
    <text evidence="1 14">DNA ligase that catalyzes the formation of phosphodiester linkages between 5'-phosphoryl and 3'-hydroxyl groups in double-stranded DNA using NAD as a coenzyme and as the energy source for the reaction. It is essential for DNA replication and repair of damaged DNA.</text>
</comment>
<dbReference type="InterPro" id="IPR001679">
    <property type="entry name" value="DNA_ligase"/>
</dbReference>
<dbReference type="InterPro" id="IPR036420">
    <property type="entry name" value="BRCT_dom_sf"/>
</dbReference>
<dbReference type="InterPro" id="IPR033136">
    <property type="entry name" value="DNA_ligase_CS"/>
</dbReference>
<evidence type="ECO:0000256" key="13">
    <source>
        <dbReference type="ARBA" id="ARBA00060881"/>
    </source>
</evidence>
<evidence type="ECO:0000256" key="15">
    <source>
        <dbReference type="RuleBase" id="RU000618"/>
    </source>
</evidence>
<dbReference type="InterPro" id="IPR041663">
    <property type="entry name" value="DisA/LigA_HHH"/>
</dbReference>
<evidence type="ECO:0000256" key="1">
    <source>
        <dbReference type="ARBA" id="ARBA00004067"/>
    </source>
</evidence>
<dbReference type="STRING" id="1817895.AUJ95_00660"/>
<sequence length="692" mass="76795">MNYNPLTPFIKGELRIDELRGLIRYHDDKYYGNASPEISDYEYDQLMHELLHLEDEHPELIREDSPSRRVGGQPLKEFATIPHTIAMLSLDNTYSYDELRDFDIRVKKLLGREEIEYTVELKIDGVSASLIYHQGEFQQGVTRGNGMEGDDITWNLRTIRSIPLQLNESMDIEVRGEVYMPVKGFEAFNQTRDVPFANPRNAAAGSLHMLDPKQVAKRPLSIFIHSLGNVPNWTIPTQEQSLCKLQGLGLVVNPYHRLCQGIDEVITYCQECEKLRPDLGYEIDGTVVKVNSLEFQKRLGVTSRSPRWAVAYKFTAQQATTILKDIIIQVGRTGALTPVAILEPVELAGVKISRATLHNEDEIKRKDIRINDRVVIERSGDVIPKIVGVLPAAEGRNAPFIFPTTCPECGAMVIRLEGEARSFCSGVNCPAGRQRRIEYFASKGCMNIEGMGTSVVKQLLEEGIIEDIPSIYTLRKNGDSALFLEEKIGRCPHFSKRLCSLEGWGDKSVENLLASIEESTTRSLNRLINSLGIPQVGSKLSTVLAEHFGSMENVSCATQDELLNIPDIGPKTAANIVTFFSQEQTKSLLASLKSLGINGKGKEGAAVPRSRGDEAEFVLTGTLPNLSRAEATEIIQRLGGRTADNVSKKTSALIVGDKPGSKLKKAQQLGIRIILAEEFKEMAMVGIDKNGE</sequence>
<dbReference type="NCBIfam" id="NF005932">
    <property type="entry name" value="PRK07956.1"/>
    <property type="match status" value="1"/>
</dbReference>
<dbReference type="SMART" id="SM00532">
    <property type="entry name" value="LIGANc"/>
    <property type="match status" value="1"/>
</dbReference>
<dbReference type="InterPro" id="IPR018239">
    <property type="entry name" value="DNA_ligase_AS"/>
</dbReference>
<feature type="binding site" evidence="14">
    <location>
        <position position="313"/>
    </location>
    <ligand>
        <name>NAD(+)</name>
        <dbReference type="ChEBI" id="CHEBI:57540"/>
    </ligand>
</feature>
<proteinExistence type="inferred from homology"/>
<comment type="similarity">
    <text evidence="13 14">Belongs to the NAD-dependent DNA ligase family. LigA subfamily.</text>
</comment>
<dbReference type="PANTHER" id="PTHR23389:SF9">
    <property type="entry name" value="DNA LIGASE"/>
    <property type="match status" value="1"/>
</dbReference>
<keyword evidence="4 14" id="KW-0436">Ligase</keyword>
<comment type="cofactor">
    <cofactor evidence="14">
        <name>Mg(2+)</name>
        <dbReference type="ChEBI" id="CHEBI:18420"/>
    </cofactor>
    <cofactor evidence="14">
        <name>Mn(2+)</name>
        <dbReference type="ChEBI" id="CHEBI:29035"/>
    </cofactor>
</comment>
<keyword evidence="5 14" id="KW-0235">DNA replication</keyword>
<dbReference type="AlphaFoldDB" id="A0A1J5E565"/>
<protein>
    <recommendedName>
        <fullName evidence="3 14">DNA ligase</fullName>
        <ecNumber evidence="2 14">6.5.1.2</ecNumber>
    </recommendedName>
    <alternativeName>
        <fullName evidence="14">Polydeoxyribonucleotide synthase [NAD(+)]</fullName>
    </alternativeName>
</protein>
<dbReference type="Proteomes" id="UP000183085">
    <property type="component" value="Unassembled WGS sequence"/>
</dbReference>
<dbReference type="InterPro" id="IPR001357">
    <property type="entry name" value="BRCT_dom"/>
</dbReference>
<comment type="catalytic activity">
    <reaction evidence="12 14 15">
        <text>NAD(+) + (deoxyribonucleotide)n-3'-hydroxyl + 5'-phospho-(deoxyribonucleotide)m = (deoxyribonucleotide)n+m + AMP + beta-nicotinamide D-nucleotide.</text>
        <dbReference type="EC" id="6.5.1.2"/>
    </reaction>
</comment>
<dbReference type="CDD" id="cd17748">
    <property type="entry name" value="BRCT_DNA_ligase_like"/>
    <property type="match status" value="1"/>
</dbReference>
<feature type="domain" description="BRCT" evidence="16">
    <location>
        <begin position="617"/>
        <end position="674"/>
    </location>
</feature>
<dbReference type="EC" id="6.5.1.2" evidence="2 14"/>
<feature type="binding site" evidence="14">
    <location>
        <position position="424"/>
    </location>
    <ligand>
        <name>Zn(2+)</name>
        <dbReference type="ChEBI" id="CHEBI:29105"/>
    </ligand>
</feature>
<evidence type="ECO:0000259" key="16">
    <source>
        <dbReference type="PROSITE" id="PS50172"/>
    </source>
</evidence>
<dbReference type="Pfam" id="PF03119">
    <property type="entry name" value="DNA_ligase_ZBD"/>
    <property type="match status" value="1"/>
</dbReference>
<dbReference type="EMBL" id="MNYI01000016">
    <property type="protein sequence ID" value="OIP43469.1"/>
    <property type="molecule type" value="Genomic_DNA"/>
</dbReference>
<dbReference type="Gene3D" id="1.10.150.20">
    <property type="entry name" value="5' to 3' exonuclease, C-terminal subdomain"/>
    <property type="match status" value="2"/>
</dbReference>
<evidence type="ECO:0000313" key="17">
    <source>
        <dbReference type="EMBL" id="OIP43469.1"/>
    </source>
</evidence>
<evidence type="ECO:0000256" key="7">
    <source>
        <dbReference type="ARBA" id="ARBA00022763"/>
    </source>
</evidence>
<dbReference type="Gene3D" id="3.40.50.10190">
    <property type="entry name" value="BRCT domain"/>
    <property type="match status" value="1"/>
</dbReference>
<dbReference type="FunFam" id="2.40.50.140:FF:000012">
    <property type="entry name" value="DNA ligase"/>
    <property type="match status" value="1"/>
</dbReference>
<evidence type="ECO:0000256" key="12">
    <source>
        <dbReference type="ARBA" id="ARBA00034005"/>
    </source>
</evidence>
<comment type="caution">
    <text evidence="17">The sequence shown here is derived from an EMBL/GenBank/DDBJ whole genome shotgun (WGS) entry which is preliminary data.</text>
</comment>
<reference evidence="17 18" key="1">
    <citation type="journal article" date="2016" name="Environ. Microbiol.">
        <title>Genomic resolution of a cold subsurface aquifer community provides metabolic insights for novel microbes adapted to high CO concentrations.</title>
        <authorList>
            <person name="Probst A.J."/>
            <person name="Castelle C.J."/>
            <person name="Singh A."/>
            <person name="Brown C.T."/>
            <person name="Anantharaman K."/>
            <person name="Sharon I."/>
            <person name="Hug L.A."/>
            <person name="Burstein D."/>
            <person name="Emerson J.B."/>
            <person name="Thomas B.C."/>
            <person name="Banfield J.F."/>
        </authorList>
    </citation>
    <scope>NUCLEOTIDE SEQUENCE [LARGE SCALE GENOMIC DNA]</scope>
    <source>
        <strain evidence="17">CG2_30_40_21</strain>
    </source>
</reference>
<dbReference type="Pfam" id="PF00533">
    <property type="entry name" value="BRCT"/>
    <property type="match status" value="1"/>
</dbReference>
<dbReference type="Pfam" id="PF12826">
    <property type="entry name" value="HHH_2"/>
    <property type="match status" value="1"/>
</dbReference>
<feature type="binding site" evidence="14">
    <location>
        <position position="177"/>
    </location>
    <ligand>
        <name>NAD(+)</name>
        <dbReference type="ChEBI" id="CHEBI:57540"/>
    </ligand>
</feature>
<keyword evidence="6 14" id="KW-0479">Metal-binding</keyword>
<dbReference type="PROSITE" id="PS01056">
    <property type="entry name" value="DNA_LIGASE_N2"/>
    <property type="match status" value="1"/>
</dbReference>
<dbReference type="PIRSF" id="PIRSF001604">
    <property type="entry name" value="LigA"/>
    <property type="match status" value="1"/>
</dbReference>
<dbReference type="Gene3D" id="6.20.10.30">
    <property type="match status" value="1"/>
</dbReference>
<evidence type="ECO:0000256" key="6">
    <source>
        <dbReference type="ARBA" id="ARBA00022723"/>
    </source>
</evidence>
<evidence type="ECO:0000313" key="18">
    <source>
        <dbReference type="Proteomes" id="UP000183085"/>
    </source>
</evidence>
<dbReference type="Gene3D" id="2.40.50.140">
    <property type="entry name" value="Nucleic acid-binding proteins"/>
    <property type="match status" value="1"/>
</dbReference>
<gene>
    <name evidence="14" type="primary">ligA</name>
    <name evidence="17" type="ORF">AUJ95_00660</name>
</gene>
<keyword evidence="14" id="KW-0464">Manganese</keyword>
<feature type="binding site" evidence="14">
    <location>
        <position position="406"/>
    </location>
    <ligand>
        <name>Zn(2+)</name>
        <dbReference type="ChEBI" id="CHEBI:29105"/>
    </ligand>
</feature>
<feature type="binding site" evidence="14">
    <location>
        <position position="409"/>
    </location>
    <ligand>
        <name>Zn(2+)</name>
        <dbReference type="ChEBI" id="CHEBI:29105"/>
    </ligand>
</feature>
<dbReference type="SMART" id="SM00278">
    <property type="entry name" value="HhH1"/>
    <property type="match status" value="3"/>
</dbReference>
<dbReference type="CDD" id="cd00114">
    <property type="entry name" value="LIGANc"/>
    <property type="match status" value="1"/>
</dbReference>
<dbReference type="InterPro" id="IPR003583">
    <property type="entry name" value="Hlx-hairpin-Hlx_DNA-bd_motif"/>
</dbReference>
<dbReference type="SUPFAM" id="SSF56091">
    <property type="entry name" value="DNA ligase/mRNA capping enzyme, catalytic domain"/>
    <property type="match status" value="1"/>
</dbReference>
<evidence type="ECO:0000256" key="14">
    <source>
        <dbReference type="HAMAP-Rule" id="MF_01588"/>
    </source>
</evidence>
<keyword evidence="11 14" id="KW-0234">DNA repair</keyword>
<evidence type="ECO:0000256" key="3">
    <source>
        <dbReference type="ARBA" id="ARBA00013308"/>
    </source>
</evidence>
<evidence type="ECO:0000256" key="11">
    <source>
        <dbReference type="ARBA" id="ARBA00023204"/>
    </source>
</evidence>
<dbReference type="PROSITE" id="PS50172">
    <property type="entry name" value="BRCT"/>
    <property type="match status" value="1"/>
</dbReference>
<dbReference type="InterPro" id="IPR004149">
    <property type="entry name" value="Znf_DNAligase_C4"/>
</dbReference>
<evidence type="ECO:0000256" key="9">
    <source>
        <dbReference type="ARBA" id="ARBA00022842"/>
    </source>
</evidence>
<dbReference type="PANTHER" id="PTHR23389">
    <property type="entry name" value="CHROMOSOME TRANSMISSION FIDELITY FACTOR 18"/>
    <property type="match status" value="1"/>
</dbReference>
<dbReference type="PROSITE" id="PS01055">
    <property type="entry name" value="DNA_LIGASE_N1"/>
    <property type="match status" value="1"/>
</dbReference>
<dbReference type="Gene3D" id="3.30.470.30">
    <property type="entry name" value="DNA ligase/mRNA capping enzyme"/>
    <property type="match status" value="1"/>
</dbReference>
<dbReference type="Gene3D" id="1.10.287.610">
    <property type="entry name" value="Helix hairpin bin"/>
    <property type="match status" value="1"/>
</dbReference>
<dbReference type="GO" id="GO:0003677">
    <property type="term" value="F:DNA binding"/>
    <property type="evidence" value="ECO:0007669"/>
    <property type="project" value="InterPro"/>
</dbReference>
<dbReference type="GO" id="GO:0005829">
    <property type="term" value="C:cytosol"/>
    <property type="evidence" value="ECO:0007669"/>
    <property type="project" value="TreeGrafter"/>
</dbReference>
<feature type="binding site" evidence="14">
    <location>
        <position position="143"/>
    </location>
    <ligand>
        <name>NAD(+)</name>
        <dbReference type="ChEBI" id="CHEBI:57540"/>
    </ligand>
</feature>
<dbReference type="GO" id="GO:0006260">
    <property type="term" value="P:DNA replication"/>
    <property type="evidence" value="ECO:0007669"/>
    <property type="project" value="UniProtKB-KW"/>
</dbReference>
<keyword evidence="10 14" id="KW-0520">NAD</keyword>
<evidence type="ECO:0000256" key="10">
    <source>
        <dbReference type="ARBA" id="ARBA00023027"/>
    </source>
</evidence>
<dbReference type="FunFam" id="3.30.470.30:FF:000001">
    <property type="entry name" value="DNA ligase"/>
    <property type="match status" value="1"/>
</dbReference>
<dbReference type="SMART" id="SM00292">
    <property type="entry name" value="BRCT"/>
    <property type="match status" value="1"/>
</dbReference>
<keyword evidence="8 14" id="KW-0862">Zinc</keyword>
<evidence type="ECO:0000256" key="5">
    <source>
        <dbReference type="ARBA" id="ARBA00022705"/>
    </source>
</evidence>
<dbReference type="InterPro" id="IPR004150">
    <property type="entry name" value="NAD_DNA_ligase_OB"/>
</dbReference>
<dbReference type="InterPro" id="IPR013840">
    <property type="entry name" value="DNAligase_N"/>
</dbReference>